<evidence type="ECO:0000259" key="1">
    <source>
        <dbReference type="Pfam" id="PF06662"/>
    </source>
</evidence>
<evidence type="ECO:0000313" key="2">
    <source>
        <dbReference type="EMBL" id="SCF03932.1"/>
    </source>
</evidence>
<dbReference type="Pfam" id="PF06662">
    <property type="entry name" value="C5-epim_C"/>
    <property type="match status" value="1"/>
</dbReference>
<accession>A0A1C4X666</accession>
<reference evidence="3" key="1">
    <citation type="submission" date="2016-06" db="EMBL/GenBank/DDBJ databases">
        <authorList>
            <person name="Varghese N."/>
            <person name="Submissions Spin"/>
        </authorList>
    </citation>
    <scope>NUCLEOTIDE SEQUENCE [LARGE SCALE GENOMIC DNA]</scope>
    <source>
        <strain evidence="3">DSM 45246</strain>
    </source>
</reference>
<sequence>MTGLRTLVANGLRDLQVRDYPVAADARPDGRGPYPLFWDHLPHGTRLDPAGVVQAARPDGGWYPNPVSMCLYALGRHNRVVAARRPEPRADAPLLTQAAWLRAHQDGAGGWRYPVPAPRYGVAAGWYSGMAQGMAASVLLRAADLTGDRSYLDAADGAVELLLRPVSAGGCAHYDETGRPFLEECPAEPANHILNGAVFALFGLIEHQYRQGGSAHLAAQARLAEELPRFDLGYWSRYDLRWPWPATVNYHALHVSLLSALGRLTANPAFTGMSARWARTLRNPRHRLRARMVKATGIWRHQRG</sequence>
<dbReference type="SUPFAM" id="SSF48208">
    <property type="entry name" value="Six-hairpin glycosidases"/>
    <property type="match status" value="1"/>
</dbReference>
<dbReference type="Proteomes" id="UP000199629">
    <property type="component" value="Unassembled WGS sequence"/>
</dbReference>
<gene>
    <name evidence="2" type="ORF">GA0070214_105159</name>
</gene>
<dbReference type="InterPro" id="IPR008928">
    <property type="entry name" value="6-hairpin_glycosidase_sf"/>
</dbReference>
<dbReference type="GO" id="GO:0047464">
    <property type="term" value="F:heparosan-N-sulfate-glucuronate 5-epimerase activity"/>
    <property type="evidence" value="ECO:0007669"/>
    <property type="project" value="InterPro"/>
</dbReference>
<dbReference type="InterPro" id="IPR010598">
    <property type="entry name" value="C5-epim_C"/>
</dbReference>
<evidence type="ECO:0000313" key="3">
    <source>
        <dbReference type="Proteomes" id="UP000199629"/>
    </source>
</evidence>
<name>A0A1C4X666_9ACTN</name>
<feature type="domain" description="D-glucuronyl C5-epimerase C-terminal" evidence="1">
    <location>
        <begin position="106"/>
        <end position="278"/>
    </location>
</feature>
<dbReference type="GO" id="GO:0005975">
    <property type="term" value="P:carbohydrate metabolic process"/>
    <property type="evidence" value="ECO:0007669"/>
    <property type="project" value="InterPro"/>
</dbReference>
<keyword evidence="3" id="KW-1185">Reference proteome</keyword>
<dbReference type="PANTHER" id="PTHR13174">
    <property type="entry name" value="D-GLUCURONYL C5-EPIMERASE"/>
    <property type="match status" value="1"/>
</dbReference>
<dbReference type="AlphaFoldDB" id="A0A1C4X666"/>
<proteinExistence type="predicted"/>
<organism evidence="2 3">
    <name type="scientific">Micromonospora chaiyaphumensis</name>
    <dbReference type="NCBI Taxonomy" id="307119"/>
    <lineage>
        <taxon>Bacteria</taxon>
        <taxon>Bacillati</taxon>
        <taxon>Actinomycetota</taxon>
        <taxon>Actinomycetes</taxon>
        <taxon>Micromonosporales</taxon>
        <taxon>Micromonosporaceae</taxon>
        <taxon>Micromonospora</taxon>
    </lineage>
</organism>
<dbReference type="InterPro" id="IPR039721">
    <property type="entry name" value="C5-epimerase"/>
</dbReference>
<dbReference type="RefSeq" id="WP_091263395.1">
    <property type="nucleotide sequence ID" value="NZ_FMCS01000005.1"/>
</dbReference>
<protein>
    <submittedName>
        <fullName evidence="2">D-glucuronyl C5-epimerase C-terminus</fullName>
    </submittedName>
</protein>
<dbReference type="PANTHER" id="PTHR13174:SF3">
    <property type="entry name" value="D-GLUCURONYL C5-EPIMERASE"/>
    <property type="match status" value="1"/>
</dbReference>
<dbReference type="EMBL" id="FMCS01000005">
    <property type="protein sequence ID" value="SCF03932.1"/>
    <property type="molecule type" value="Genomic_DNA"/>
</dbReference>
<dbReference type="GO" id="GO:0015012">
    <property type="term" value="P:heparan sulfate proteoglycan biosynthetic process"/>
    <property type="evidence" value="ECO:0007669"/>
    <property type="project" value="InterPro"/>
</dbReference>